<proteinExistence type="predicted"/>
<reference evidence="1 2" key="1">
    <citation type="submission" date="2020-09" db="EMBL/GenBank/DDBJ databases">
        <title>De no assembly of potato wild relative species, Solanum commersonii.</title>
        <authorList>
            <person name="Cho K."/>
        </authorList>
    </citation>
    <scope>NUCLEOTIDE SEQUENCE [LARGE SCALE GENOMIC DNA]</scope>
    <source>
        <strain evidence="1">LZ3.2</strain>
        <tissue evidence="1">Leaf</tissue>
    </source>
</reference>
<comment type="caution">
    <text evidence="1">The sequence shown here is derived from an EMBL/GenBank/DDBJ whole genome shotgun (WGS) entry which is preliminary data.</text>
</comment>
<evidence type="ECO:0000313" key="1">
    <source>
        <dbReference type="EMBL" id="KAG5596083.1"/>
    </source>
</evidence>
<accession>A0A9J5Y5X3</accession>
<dbReference type="PANTHER" id="PTHR47910">
    <property type="entry name" value="RIBULOSE BISPHOSPHATE CARBOXYLASE LARGE CHAIN, CATALYTIC DOMAIN-CONTAINING PROTEIN"/>
    <property type="match status" value="1"/>
</dbReference>
<keyword evidence="2" id="KW-1185">Reference proteome</keyword>
<gene>
    <name evidence="1" type="ORF">H5410_037315</name>
</gene>
<dbReference type="Proteomes" id="UP000824120">
    <property type="component" value="Chromosome 7"/>
</dbReference>
<name>A0A9J5Y5X3_SOLCO</name>
<sequence length="178" mass="20305">MAPRLNIDGITTDTLYWTCKVQIVDMSKDRLSLEKKTRFQNLILEDEQVLSLIVVAAHPQGKKLILLDTHLISTARMKVSLPSYGRVIQKIYWVLDKEALIEHVELDNELEKPLLPPTKLHTTTFASIAHMTLDPNAEIDIVGVVPRCGPSKYIGRIQNRCREVKPISAHFMGRLRRN</sequence>
<dbReference type="AlphaFoldDB" id="A0A9J5Y5X3"/>
<dbReference type="OrthoDB" id="1725660at2759"/>
<dbReference type="PANTHER" id="PTHR47910:SF2">
    <property type="entry name" value="RIBULOSE BISPHOSPHATE CARBOXYLASE LARGE CHAIN, CATALYTIC DOMAIN-CONTAINING PROTEIN"/>
    <property type="match status" value="1"/>
</dbReference>
<organism evidence="1 2">
    <name type="scientific">Solanum commersonii</name>
    <name type="common">Commerson's wild potato</name>
    <name type="synonym">Commerson's nightshade</name>
    <dbReference type="NCBI Taxonomy" id="4109"/>
    <lineage>
        <taxon>Eukaryota</taxon>
        <taxon>Viridiplantae</taxon>
        <taxon>Streptophyta</taxon>
        <taxon>Embryophyta</taxon>
        <taxon>Tracheophyta</taxon>
        <taxon>Spermatophyta</taxon>
        <taxon>Magnoliopsida</taxon>
        <taxon>eudicotyledons</taxon>
        <taxon>Gunneridae</taxon>
        <taxon>Pentapetalae</taxon>
        <taxon>asterids</taxon>
        <taxon>lamiids</taxon>
        <taxon>Solanales</taxon>
        <taxon>Solanaceae</taxon>
        <taxon>Solanoideae</taxon>
        <taxon>Solaneae</taxon>
        <taxon>Solanum</taxon>
    </lineage>
</organism>
<protein>
    <submittedName>
        <fullName evidence="1">Uncharacterized protein</fullName>
    </submittedName>
</protein>
<dbReference type="EMBL" id="JACXVP010000007">
    <property type="protein sequence ID" value="KAG5596083.1"/>
    <property type="molecule type" value="Genomic_DNA"/>
</dbReference>
<evidence type="ECO:0000313" key="2">
    <source>
        <dbReference type="Proteomes" id="UP000824120"/>
    </source>
</evidence>